<gene>
    <name evidence="2" type="ORF">O0S10_06015</name>
</gene>
<evidence type="ECO:0000259" key="1">
    <source>
        <dbReference type="PROSITE" id="PS51201"/>
    </source>
</evidence>
<feature type="domain" description="RCK N-terminal" evidence="1">
    <location>
        <begin position="17"/>
        <end position="131"/>
    </location>
</feature>
<organism evidence="2 3">
    <name type="scientific">Methanocorpusculum petauri</name>
    <dbReference type="NCBI Taxonomy" id="3002863"/>
    <lineage>
        <taxon>Archaea</taxon>
        <taxon>Methanobacteriati</taxon>
        <taxon>Methanobacteriota</taxon>
        <taxon>Stenosarchaea group</taxon>
        <taxon>Methanomicrobia</taxon>
        <taxon>Methanomicrobiales</taxon>
        <taxon>Methanocorpusculaceae</taxon>
        <taxon>Methanocorpusculum</taxon>
    </lineage>
</organism>
<dbReference type="Gene3D" id="3.40.50.720">
    <property type="entry name" value="NAD(P)-binding Rossmann-like Domain"/>
    <property type="match status" value="1"/>
</dbReference>
<dbReference type="InterPro" id="IPR003148">
    <property type="entry name" value="RCK_N"/>
</dbReference>
<sequence>MVESDGILPNNNQTHKKIKYLILGCGSIGYNVLEELKEDDENVLVVDVNEKRVEDLRDHRHQAMMGDITDPGLLSKIPEPEVVFILAADKDANLAAVQNVKSAYPQAHVIARAVDLFSADQLVDHGADVVLYPQQVVAKSAVNHMNNLVASRNAQRLFSLLSSWTGTLGIITHKNPDPDAISSAMALSAIAANASGGKLATRILYEGNIGHQENRAFVNLLEIKMEKLTPEILGECNYLALVDCVAPGMNNDLPLDTSVNIIIDHHSTEGVTRLRKPEFLDSRPNVGATASIMTQYLQELYLPIDKKVATALFYGIRADTKEFQRNLSPQDLHNAAYLLPLSDRSLLEVIMAPSVSQETLDVLGHAIVNREVKHGYLFSNVGYVRNRDAIPQAADMLLNLEGVTTAMVYGITDTSITLSARNKDIRLHVGDVMKEAFSPIPGASAGGHATMAALSIPLNAFSLVRNKDELLNMIIDPVLSNFMKLVGISEVEGDES</sequence>
<dbReference type="Pfam" id="PF01368">
    <property type="entry name" value="DHH"/>
    <property type="match status" value="1"/>
</dbReference>
<dbReference type="Pfam" id="PF02272">
    <property type="entry name" value="DHHA1"/>
    <property type="match status" value="1"/>
</dbReference>
<dbReference type="EMBL" id="JAPTGB010000011">
    <property type="protein sequence ID" value="MCZ0860787.1"/>
    <property type="molecule type" value="Genomic_DNA"/>
</dbReference>
<dbReference type="SUPFAM" id="SSF51735">
    <property type="entry name" value="NAD(P)-binding Rossmann-fold domains"/>
    <property type="match status" value="1"/>
</dbReference>
<dbReference type="Gene3D" id="3.90.1640.10">
    <property type="entry name" value="inorganic pyrophosphatase (n-terminal core)"/>
    <property type="match status" value="1"/>
</dbReference>
<reference evidence="2" key="1">
    <citation type="submission" date="2022-12" db="EMBL/GenBank/DDBJ databases">
        <title>Isolation and characterisation of novel Methanocorpusculum spp. from native Australian herbivores indicates the genus is ancestrally host-associated.</title>
        <authorList>
            <person name="Volmer J.G."/>
            <person name="Soo R.M."/>
            <person name="Evans P.N."/>
            <person name="Hoedt E.C."/>
            <person name="Astorga Alsina A.L."/>
            <person name="Woodcroft B.J."/>
            <person name="Tyson G.W."/>
            <person name="Hugenholtz P."/>
            <person name="Morrison M."/>
        </authorList>
    </citation>
    <scope>NUCLEOTIDE SEQUENCE</scope>
    <source>
        <strain evidence="2">MG</strain>
    </source>
</reference>
<dbReference type="PANTHER" id="PTHR47618:SF1">
    <property type="entry name" value="BIFUNCTIONAL OLIGORIBONUCLEASE AND PAP PHOSPHATASE NRNA"/>
    <property type="match status" value="1"/>
</dbReference>
<comment type="caution">
    <text evidence="2">The sequence shown here is derived from an EMBL/GenBank/DDBJ whole genome shotgun (WGS) entry which is preliminary data.</text>
</comment>
<name>A0ABT4IHR2_9EURY</name>
<dbReference type="RefSeq" id="WP_268924988.1">
    <property type="nucleotide sequence ID" value="NZ_JAPTGB010000011.1"/>
</dbReference>
<dbReference type="InterPro" id="IPR036291">
    <property type="entry name" value="NAD(P)-bd_dom_sf"/>
</dbReference>
<dbReference type="Pfam" id="PF02254">
    <property type="entry name" value="TrkA_N"/>
    <property type="match status" value="1"/>
</dbReference>
<dbReference type="Proteomes" id="UP001141422">
    <property type="component" value="Unassembled WGS sequence"/>
</dbReference>
<evidence type="ECO:0000313" key="3">
    <source>
        <dbReference type="Proteomes" id="UP001141422"/>
    </source>
</evidence>
<dbReference type="InterPro" id="IPR001667">
    <property type="entry name" value="DDH_dom"/>
</dbReference>
<protein>
    <submittedName>
        <fullName evidence="2">DHH family phosphoesterase</fullName>
    </submittedName>
</protein>
<dbReference type="InterPro" id="IPR051319">
    <property type="entry name" value="Oligoribo/pAp-PDE_c-di-AMP_PDE"/>
</dbReference>
<keyword evidence="3" id="KW-1185">Reference proteome</keyword>
<dbReference type="InterPro" id="IPR038763">
    <property type="entry name" value="DHH_sf"/>
</dbReference>
<dbReference type="PROSITE" id="PS51201">
    <property type="entry name" value="RCK_N"/>
    <property type="match status" value="1"/>
</dbReference>
<dbReference type="InterPro" id="IPR003156">
    <property type="entry name" value="DHHA1_dom"/>
</dbReference>
<proteinExistence type="predicted"/>
<dbReference type="PANTHER" id="PTHR47618">
    <property type="entry name" value="BIFUNCTIONAL OLIGORIBONUCLEASE AND PAP PHOSPHATASE NRNA"/>
    <property type="match status" value="1"/>
</dbReference>
<dbReference type="SUPFAM" id="SSF64182">
    <property type="entry name" value="DHH phosphoesterases"/>
    <property type="match status" value="1"/>
</dbReference>
<accession>A0ABT4IHR2</accession>
<evidence type="ECO:0000313" key="2">
    <source>
        <dbReference type="EMBL" id="MCZ0860787.1"/>
    </source>
</evidence>